<sequence>MQQPHAAEREALENWRRSSPGDSPNSQIQPNRQSPHSRLSKITTAPNNMTSRPDSNPKRWFLQNNQIVDVETSNPGWDLADEIVRLNIGEDGAGDAPIRTPPKSELPSAALAQYQDSSPLETNSLPSTDSSPHVADHQIVVSHSRGSSTDTTLSSQGSNMSSNGNTLVTHAPAPLKTATINEAKERPHSFSGGLSSADLRRLQQAGEDTDSPLQQQQQQQWPTSQYRETAAEQLSYPSLTPNNFTVNNRSQGQVYDVRSSPANRDDGEYRNFPSHVPPQGAPVQAVPTSPPYMNARPNVAYRQPPRAFPQQNLHAPGFVPPHQQSLSLGNTQQLYDMMLPGAGPDNSMPRVQQQHNIFRGAHHHSASDPSQIREAAALGLLANNMQAAAFTPGMFPTNIPVSPPAHMAMYPAQFYGAAQDAYRDPAVAQAMANRIQAQYTGPYGVVTPPLDTGLSSPGGSTNGGGGPSANNRKLGLYKTELCRSWEEKGSCRYGNKCQFAHGEQELRRVSRHPKYKTEICRTFWVSGSCPYGKRCCFIHTELPSTNTPGAVPPGAGDNAQAQPLQQSHPDGRARSMSTNSDPNEAVSILARINAKRGQESGSNSSTPVDNKGNPFVTGRPPTGSLRVDTSVLDGANLKQNKSAYPTFANNAVLMQGGAEQITAKSPAPVTAGPDLGRHNNARMEIVGYNQRLNKSGTPPANSRHTASGSDDLSSYNYSQNYSVGSDDGSTGGNARANGHVRAGSAGNWGNFTTARSAHLNSAYPHAPSPVGDVQINSPWTATELTMGSSRLNEKAWA</sequence>
<feature type="region of interest" description="Disordered" evidence="6">
    <location>
        <begin position="1"/>
        <end position="59"/>
    </location>
</feature>
<dbReference type="InterPro" id="IPR045877">
    <property type="entry name" value="ZFP36-like"/>
</dbReference>
<accession>A0ABR3FRL9</accession>
<feature type="compositionally biased region" description="Polar residues" evidence="6">
    <location>
        <begin position="559"/>
        <end position="568"/>
    </location>
</feature>
<dbReference type="InterPro" id="IPR036855">
    <property type="entry name" value="Znf_CCCH_sf"/>
</dbReference>
<feature type="compositionally biased region" description="Low complexity" evidence="6">
    <location>
        <begin position="154"/>
        <end position="165"/>
    </location>
</feature>
<feature type="region of interest" description="Disordered" evidence="6">
    <location>
        <begin position="205"/>
        <end position="227"/>
    </location>
</feature>
<dbReference type="SUPFAM" id="SSF90229">
    <property type="entry name" value="CCCH zinc finger"/>
    <property type="match status" value="2"/>
</dbReference>
<name>A0ABR3FRL9_9AGAR</name>
<keyword evidence="1 5" id="KW-0479">Metal-binding</keyword>
<feature type="region of interest" description="Disordered" evidence="6">
    <location>
        <begin position="448"/>
        <end position="471"/>
    </location>
</feature>
<evidence type="ECO:0000313" key="8">
    <source>
        <dbReference type="EMBL" id="KAL0578025.1"/>
    </source>
</evidence>
<evidence type="ECO:0000256" key="5">
    <source>
        <dbReference type="PROSITE-ProRule" id="PRU00723"/>
    </source>
</evidence>
<dbReference type="EMBL" id="JBAHYK010000123">
    <property type="protein sequence ID" value="KAL0578025.1"/>
    <property type="molecule type" value="Genomic_DNA"/>
</dbReference>
<proteinExistence type="predicted"/>
<feature type="compositionally biased region" description="Polar residues" evidence="6">
    <location>
        <begin position="144"/>
        <end position="153"/>
    </location>
</feature>
<gene>
    <name evidence="8" type="ORF">V5O48_003975</name>
</gene>
<feature type="compositionally biased region" description="Basic and acidic residues" evidence="6">
    <location>
        <begin position="1"/>
        <end position="16"/>
    </location>
</feature>
<dbReference type="PANTHER" id="PTHR12547">
    <property type="entry name" value="CCCH ZINC FINGER/TIS11-RELATED"/>
    <property type="match status" value="1"/>
</dbReference>
<evidence type="ECO:0000256" key="1">
    <source>
        <dbReference type="ARBA" id="ARBA00022723"/>
    </source>
</evidence>
<feature type="compositionally biased region" description="Polar residues" evidence="6">
    <location>
        <begin position="599"/>
        <end position="608"/>
    </location>
</feature>
<keyword evidence="3 5" id="KW-0863">Zinc-finger</keyword>
<comment type="caution">
    <text evidence="8">The sequence shown here is derived from an EMBL/GenBank/DDBJ whole genome shotgun (WGS) entry which is preliminary data.</text>
</comment>
<feature type="domain" description="C3H1-type" evidence="7">
    <location>
        <begin position="476"/>
        <end position="504"/>
    </location>
</feature>
<feature type="domain" description="C3H1-type" evidence="7">
    <location>
        <begin position="514"/>
        <end position="542"/>
    </location>
</feature>
<organism evidence="8 9">
    <name type="scientific">Marasmius crinis-equi</name>
    <dbReference type="NCBI Taxonomy" id="585013"/>
    <lineage>
        <taxon>Eukaryota</taxon>
        <taxon>Fungi</taxon>
        <taxon>Dikarya</taxon>
        <taxon>Basidiomycota</taxon>
        <taxon>Agaricomycotina</taxon>
        <taxon>Agaricomycetes</taxon>
        <taxon>Agaricomycetidae</taxon>
        <taxon>Agaricales</taxon>
        <taxon>Marasmiineae</taxon>
        <taxon>Marasmiaceae</taxon>
        <taxon>Marasmius</taxon>
    </lineage>
</organism>
<evidence type="ECO:0000256" key="3">
    <source>
        <dbReference type="ARBA" id="ARBA00022771"/>
    </source>
</evidence>
<feature type="region of interest" description="Disordered" evidence="6">
    <location>
        <begin position="143"/>
        <end position="169"/>
    </location>
</feature>
<dbReference type="PANTHER" id="PTHR12547:SF18">
    <property type="entry name" value="PROTEIN TIS11"/>
    <property type="match status" value="1"/>
</dbReference>
<dbReference type="Gene3D" id="4.10.1000.10">
    <property type="entry name" value="Zinc finger, CCCH-type"/>
    <property type="match status" value="2"/>
</dbReference>
<feature type="region of interest" description="Disordered" evidence="6">
    <location>
        <begin position="691"/>
        <end position="745"/>
    </location>
</feature>
<dbReference type="PROSITE" id="PS50103">
    <property type="entry name" value="ZF_C3H1"/>
    <property type="match status" value="2"/>
</dbReference>
<dbReference type="InterPro" id="IPR000571">
    <property type="entry name" value="Znf_CCCH"/>
</dbReference>
<dbReference type="Proteomes" id="UP001465976">
    <property type="component" value="Unassembled WGS sequence"/>
</dbReference>
<feature type="region of interest" description="Disordered" evidence="6">
    <location>
        <begin position="547"/>
        <end position="583"/>
    </location>
</feature>
<feature type="zinc finger region" description="C3H1-type" evidence="5">
    <location>
        <begin position="514"/>
        <end position="542"/>
    </location>
</feature>
<protein>
    <recommendedName>
        <fullName evidence="7">C3H1-type domain-containing protein</fullName>
    </recommendedName>
</protein>
<evidence type="ECO:0000256" key="4">
    <source>
        <dbReference type="ARBA" id="ARBA00022833"/>
    </source>
</evidence>
<feature type="region of interest" description="Disordered" evidence="6">
    <location>
        <begin position="595"/>
        <end position="624"/>
    </location>
</feature>
<feature type="compositionally biased region" description="Polar residues" evidence="6">
    <location>
        <begin position="691"/>
        <end position="723"/>
    </location>
</feature>
<evidence type="ECO:0000256" key="6">
    <source>
        <dbReference type="SAM" id="MobiDB-lite"/>
    </source>
</evidence>
<dbReference type="Pfam" id="PF00642">
    <property type="entry name" value="zf-CCCH"/>
    <property type="match status" value="2"/>
</dbReference>
<feature type="zinc finger region" description="C3H1-type" evidence="5">
    <location>
        <begin position="476"/>
        <end position="504"/>
    </location>
</feature>
<evidence type="ECO:0000313" key="9">
    <source>
        <dbReference type="Proteomes" id="UP001465976"/>
    </source>
</evidence>
<keyword evidence="9" id="KW-1185">Reference proteome</keyword>
<keyword evidence="4 5" id="KW-0862">Zinc</keyword>
<evidence type="ECO:0000256" key="2">
    <source>
        <dbReference type="ARBA" id="ARBA00022737"/>
    </source>
</evidence>
<dbReference type="SMART" id="SM00356">
    <property type="entry name" value="ZnF_C3H1"/>
    <property type="match status" value="2"/>
</dbReference>
<evidence type="ECO:0000259" key="7">
    <source>
        <dbReference type="PROSITE" id="PS50103"/>
    </source>
</evidence>
<feature type="compositionally biased region" description="Polar residues" evidence="6">
    <location>
        <begin position="20"/>
        <end position="54"/>
    </location>
</feature>
<keyword evidence="2" id="KW-0677">Repeat</keyword>
<reference evidence="8 9" key="1">
    <citation type="submission" date="2024-02" db="EMBL/GenBank/DDBJ databases">
        <title>A draft genome for the cacao thread blight pathogen Marasmius crinis-equi.</title>
        <authorList>
            <person name="Cohen S.P."/>
            <person name="Baruah I.K."/>
            <person name="Amoako-Attah I."/>
            <person name="Bukari Y."/>
            <person name="Meinhardt L.W."/>
            <person name="Bailey B.A."/>
        </authorList>
    </citation>
    <scope>NUCLEOTIDE SEQUENCE [LARGE SCALE GENOMIC DNA]</scope>
    <source>
        <strain evidence="8 9">GH-76</strain>
    </source>
</reference>